<proteinExistence type="predicted"/>
<dbReference type="Proteomes" id="UP000006038">
    <property type="component" value="Chromosome 8"/>
</dbReference>
<protein>
    <submittedName>
        <fullName evidence="1">Uncharacterized protein</fullName>
    </submittedName>
</protein>
<reference evidence="1" key="2">
    <citation type="submission" date="2013-04" db="UniProtKB">
        <authorList>
            <consortium name="EnsemblPlants"/>
        </authorList>
    </citation>
    <scope>IDENTIFICATION</scope>
</reference>
<organism evidence="1">
    <name type="scientific">Oryza brachyantha</name>
    <name type="common">malo sina</name>
    <dbReference type="NCBI Taxonomy" id="4533"/>
    <lineage>
        <taxon>Eukaryota</taxon>
        <taxon>Viridiplantae</taxon>
        <taxon>Streptophyta</taxon>
        <taxon>Embryophyta</taxon>
        <taxon>Tracheophyta</taxon>
        <taxon>Spermatophyta</taxon>
        <taxon>Magnoliopsida</taxon>
        <taxon>Liliopsida</taxon>
        <taxon>Poales</taxon>
        <taxon>Poaceae</taxon>
        <taxon>BOP clade</taxon>
        <taxon>Oryzoideae</taxon>
        <taxon>Oryzeae</taxon>
        <taxon>Oryzinae</taxon>
        <taxon>Oryza</taxon>
    </lineage>
</organism>
<dbReference type="AlphaFoldDB" id="J3MTL6"/>
<keyword evidence="2" id="KW-1185">Reference proteome</keyword>
<dbReference type="EnsemblPlants" id="OB08G24470.1">
    <property type="protein sequence ID" value="OB08G24470.1"/>
    <property type="gene ID" value="OB08G24470"/>
</dbReference>
<evidence type="ECO:0000313" key="2">
    <source>
        <dbReference type="Proteomes" id="UP000006038"/>
    </source>
</evidence>
<accession>J3MTL6</accession>
<reference evidence="1" key="1">
    <citation type="journal article" date="2013" name="Nat. Commun.">
        <title>Whole-genome sequencing of Oryza brachyantha reveals mechanisms underlying Oryza genome evolution.</title>
        <authorList>
            <person name="Chen J."/>
            <person name="Huang Q."/>
            <person name="Gao D."/>
            <person name="Wang J."/>
            <person name="Lang Y."/>
            <person name="Liu T."/>
            <person name="Li B."/>
            <person name="Bai Z."/>
            <person name="Luis Goicoechea J."/>
            <person name="Liang C."/>
            <person name="Chen C."/>
            <person name="Zhang W."/>
            <person name="Sun S."/>
            <person name="Liao Y."/>
            <person name="Zhang X."/>
            <person name="Yang L."/>
            <person name="Song C."/>
            <person name="Wang M."/>
            <person name="Shi J."/>
            <person name="Liu G."/>
            <person name="Liu J."/>
            <person name="Zhou H."/>
            <person name="Zhou W."/>
            <person name="Yu Q."/>
            <person name="An N."/>
            <person name="Chen Y."/>
            <person name="Cai Q."/>
            <person name="Wang B."/>
            <person name="Liu B."/>
            <person name="Min J."/>
            <person name="Huang Y."/>
            <person name="Wu H."/>
            <person name="Li Z."/>
            <person name="Zhang Y."/>
            <person name="Yin Y."/>
            <person name="Song W."/>
            <person name="Jiang J."/>
            <person name="Jackson S.A."/>
            <person name="Wing R.A."/>
            <person name="Wang J."/>
            <person name="Chen M."/>
        </authorList>
    </citation>
    <scope>NUCLEOTIDE SEQUENCE [LARGE SCALE GENOMIC DNA]</scope>
    <source>
        <strain evidence="1">cv. IRGC 101232</strain>
    </source>
</reference>
<dbReference type="HOGENOM" id="CLU_2088569_0_0_1"/>
<evidence type="ECO:0000313" key="1">
    <source>
        <dbReference type="EnsemblPlants" id="OB08G24470.1"/>
    </source>
</evidence>
<name>J3MTL6_ORYBR</name>
<sequence length="117" mass="12633">MACIRGRTYALALFLSNRRGAGQHGDGSGRVSDMPLPSPICRRASSCHSASSLSLASGAATSPRPAPTLSVDAFNEIFLARYGCDLASLYLNEEEVQWLMLEYEAQERVSALPWPGE</sequence>
<dbReference type="Gramene" id="OB08G24470.1">
    <property type="protein sequence ID" value="OB08G24470.1"/>
    <property type="gene ID" value="OB08G24470"/>
</dbReference>